<dbReference type="InterPro" id="IPR001375">
    <property type="entry name" value="Peptidase_S9_cat"/>
</dbReference>
<sequence>MQFHLRHHRLKDFKESGSEQIPLLWILLSGHKYYPVAAAMKKILFFILILILTLPGYGKTKGYQKGSLYIEKIPEIPSRLIADLLPYQNVHHASFCDWLPDDKGILIRTRLGDVAQIHLVAHPAGFRKQLTFFKEPVAGGLVCPDPEKPFFLFTKDSAGNELNRIYRYNYKTGKIQVLTRESSRYRAIKWNNRGDKFAFSSTKRNGKDYDIYLGSADGPEDHQCILKQEGYWRAVDFSPDDKRLLVEHYVSANESYYYILNIKTKKLTRINPVTQKISYDDARWAKDGKGLYFTSDQFSDFKQLVYHDLVDQKNIPLTRSIPWDIVDFDLSPSGDTIAFISNENGITKLYFLNTKTHTITQAHLPEGLIYGIKFKPDGKELAFVRNSSKTPGDVYTLNLKKKTLVRWTYSEVGGLNTELFVTPELIHYPTFDSINGEPRMIPAFYYRPTGFKPPYPVLIICHGGPESQYLPFFSSLTQFYLNEMGLAVIAPNIRGSSGYGKEYLMLDNGYHREDAVKDIGALLDWIEKQPELDQTRVAISGGSYGGYLVLAAMVHYSNRLSCGIDACGISNFVTFLEKTGAYRRDLRRAEYGDERDPQMREFLQKISPLTNADRIKKPLLVIQGANDPRVPVAEAEQIIRAVRKNRVDVWYLLAEDEGHGFRKKANRDFSYYAQILFLKKYLLNR</sequence>
<keyword evidence="3" id="KW-0720">Serine protease</keyword>
<dbReference type="PRINTS" id="PR00862">
    <property type="entry name" value="PROLIGOPTASE"/>
</dbReference>
<feature type="domain" description="Peptidase S9 prolyl oligopeptidase catalytic" evidence="4">
    <location>
        <begin position="474"/>
        <end position="682"/>
    </location>
</feature>
<dbReference type="GO" id="GO:0006508">
    <property type="term" value="P:proteolysis"/>
    <property type="evidence" value="ECO:0007669"/>
    <property type="project" value="UniProtKB-KW"/>
</dbReference>
<evidence type="ECO:0000313" key="6">
    <source>
        <dbReference type="EMBL" id="HEC78533.1"/>
    </source>
</evidence>
<reference evidence="6" key="1">
    <citation type="journal article" date="2020" name="mSystems">
        <title>Genome- and Community-Level Interaction Insights into Carbon Utilization and Element Cycling Functions of Hydrothermarchaeota in Hydrothermal Sediment.</title>
        <authorList>
            <person name="Zhou Z."/>
            <person name="Liu Y."/>
            <person name="Xu W."/>
            <person name="Pan J."/>
            <person name="Luo Z.H."/>
            <person name="Li M."/>
        </authorList>
    </citation>
    <scope>NUCLEOTIDE SEQUENCE</scope>
    <source>
        <strain evidence="6">HyVt-388</strain>
    </source>
</reference>
<evidence type="ECO:0000313" key="7">
    <source>
        <dbReference type="Proteomes" id="UP000885826"/>
    </source>
</evidence>
<evidence type="ECO:0000259" key="5">
    <source>
        <dbReference type="Pfam" id="PF02897"/>
    </source>
</evidence>
<dbReference type="InterPro" id="IPR002470">
    <property type="entry name" value="Peptidase_S9A"/>
</dbReference>
<keyword evidence="2" id="KW-0378">Hydrolase</keyword>
<dbReference type="PANTHER" id="PTHR42776">
    <property type="entry name" value="SERINE PEPTIDASE S9 FAMILY MEMBER"/>
    <property type="match status" value="1"/>
</dbReference>
<dbReference type="Gene3D" id="3.40.50.1820">
    <property type="entry name" value="alpha/beta hydrolase"/>
    <property type="match status" value="1"/>
</dbReference>
<accession>A0A9C9ELS8</accession>
<protein>
    <submittedName>
        <fullName evidence="6">S9 family peptidase</fullName>
    </submittedName>
</protein>
<gene>
    <name evidence="6" type="ORF">ENI34_05240</name>
</gene>
<feature type="domain" description="Peptidase S9A N-terminal" evidence="5">
    <location>
        <begin position="148"/>
        <end position="404"/>
    </location>
</feature>
<dbReference type="EMBL" id="DRIG01000058">
    <property type="protein sequence ID" value="HEC78533.1"/>
    <property type="molecule type" value="Genomic_DNA"/>
</dbReference>
<organism evidence="6 7">
    <name type="scientific">candidate division WOR-3 bacterium</name>
    <dbReference type="NCBI Taxonomy" id="2052148"/>
    <lineage>
        <taxon>Bacteria</taxon>
        <taxon>Bacteria division WOR-3</taxon>
    </lineage>
</organism>
<dbReference type="InterPro" id="IPR029058">
    <property type="entry name" value="AB_hydrolase_fold"/>
</dbReference>
<name>A0A9C9ELS8_UNCW3</name>
<dbReference type="InterPro" id="IPR023302">
    <property type="entry name" value="Pept_S9A_N"/>
</dbReference>
<dbReference type="AlphaFoldDB" id="A0A9C9ELS8"/>
<dbReference type="SUPFAM" id="SSF82171">
    <property type="entry name" value="DPP6 N-terminal domain-like"/>
    <property type="match status" value="1"/>
</dbReference>
<comment type="caution">
    <text evidence="6">The sequence shown here is derived from an EMBL/GenBank/DDBJ whole genome shotgun (WGS) entry which is preliminary data.</text>
</comment>
<evidence type="ECO:0000256" key="2">
    <source>
        <dbReference type="ARBA" id="ARBA00022801"/>
    </source>
</evidence>
<dbReference type="GO" id="GO:0004252">
    <property type="term" value="F:serine-type endopeptidase activity"/>
    <property type="evidence" value="ECO:0007669"/>
    <property type="project" value="InterPro"/>
</dbReference>
<keyword evidence="1" id="KW-0645">Protease</keyword>
<dbReference type="SUPFAM" id="SSF53474">
    <property type="entry name" value="alpha/beta-Hydrolases"/>
    <property type="match status" value="1"/>
</dbReference>
<dbReference type="Gene3D" id="2.120.10.30">
    <property type="entry name" value="TolB, C-terminal domain"/>
    <property type="match status" value="2"/>
</dbReference>
<dbReference type="Pfam" id="PF02897">
    <property type="entry name" value="Peptidase_S9_N"/>
    <property type="match status" value="1"/>
</dbReference>
<evidence type="ECO:0000259" key="4">
    <source>
        <dbReference type="Pfam" id="PF00326"/>
    </source>
</evidence>
<evidence type="ECO:0000256" key="1">
    <source>
        <dbReference type="ARBA" id="ARBA00022670"/>
    </source>
</evidence>
<dbReference type="InterPro" id="IPR011042">
    <property type="entry name" value="6-blade_b-propeller_TolB-like"/>
</dbReference>
<evidence type="ECO:0000256" key="3">
    <source>
        <dbReference type="ARBA" id="ARBA00022825"/>
    </source>
</evidence>
<dbReference type="Pfam" id="PF00326">
    <property type="entry name" value="Peptidase_S9"/>
    <property type="match status" value="1"/>
</dbReference>
<proteinExistence type="predicted"/>
<dbReference type="Proteomes" id="UP000885826">
    <property type="component" value="Unassembled WGS sequence"/>
</dbReference>
<dbReference type="PANTHER" id="PTHR42776:SF27">
    <property type="entry name" value="DIPEPTIDYL PEPTIDASE FAMILY MEMBER 6"/>
    <property type="match status" value="1"/>
</dbReference>